<keyword evidence="9" id="KW-1185">Reference proteome</keyword>
<dbReference type="GO" id="GO:0009307">
    <property type="term" value="P:DNA restriction-modification system"/>
    <property type="evidence" value="ECO:0007669"/>
    <property type="project" value="InterPro"/>
</dbReference>
<dbReference type="EC" id="2.1.1.72" evidence="2 7"/>
<dbReference type="PRINTS" id="PR00505">
    <property type="entry name" value="D12N6MTFRASE"/>
</dbReference>
<dbReference type="InterPro" id="IPR002052">
    <property type="entry name" value="DNA_methylase_N6_adenine_CS"/>
</dbReference>
<evidence type="ECO:0000256" key="2">
    <source>
        <dbReference type="ARBA" id="ARBA00011900"/>
    </source>
</evidence>
<dbReference type="STRING" id="266762.HQ36_03710"/>
<dbReference type="Pfam" id="PF02086">
    <property type="entry name" value="MethyltransfD12"/>
    <property type="match status" value="1"/>
</dbReference>
<name>A0A0A2GC59_9PORP</name>
<evidence type="ECO:0000256" key="5">
    <source>
        <dbReference type="ARBA" id="ARBA00022691"/>
    </source>
</evidence>
<gene>
    <name evidence="8" type="ORF">HQ36_03710</name>
</gene>
<accession>A0A0A2GC59</accession>
<dbReference type="GO" id="GO:0006298">
    <property type="term" value="P:mismatch repair"/>
    <property type="evidence" value="ECO:0007669"/>
    <property type="project" value="TreeGrafter"/>
</dbReference>
<dbReference type="GO" id="GO:1904047">
    <property type="term" value="F:S-adenosyl-L-methionine binding"/>
    <property type="evidence" value="ECO:0007669"/>
    <property type="project" value="TreeGrafter"/>
</dbReference>
<dbReference type="Gene3D" id="1.10.1020.10">
    <property type="entry name" value="Adenine-specific Methyltransferase, Domain 2"/>
    <property type="match status" value="1"/>
</dbReference>
<dbReference type="PANTHER" id="PTHR30481">
    <property type="entry name" value="DNA ADENINE METHYLASE"/>
    <property type="match status" value="1"/>
</dbReference>
<keyword evidence="5 7" id="KW-0949">S-adenosyl-L-methionine</keyword>
<evidence type="ECO:0000313" key="8">
    <source>
        <dbReference type="EMBL" id="KGN98039.1"/>
    </source>
</evidence>
<evidence type="ECO:0000256" key="3">
    <source>
        <dbReference type="ARBA" id="ARBA00022603"/>
    </source>
</evidence>
<dbReference type="GO" id="GO:0032259">
    <property type="term" value="P:methylation"/>
    <property type="evidence" value="ECO:0007669"/>
    <property type="project" value="UniProtKB-KW"/>
</dbReference>
<comment type="caution">
    <text evidence="8">The sequence shown here is derived from an EMBL/GenBank/DDBJ whole genome shotgun (WGS) entry which is preliminary data.</text>
</comment>
<dbReference type="Gene3D" id="3.40.50.150">
    <property type="entry name" value="Vaccinia Virus protein VP39"/>
    <property type="match status" value="1"/>
</dbReference>
<comment type="similarity">
    <text evidence="1 7">Belongs to the N(4)/N(6)-methyltransferase family.</text>
</comment>
<dbReference type="AlphaFoldDB" id="A0A0A2GC59"/>
<dbReference type="InterPro" id="IPR029063">
    <property type="entry name" value="SAM-dependent_MTases_sf"/>
</dbReference>
<protein>
    <recommendedName>
        <fullName evidence="2 7">Site-specific DNA-methyltransferase (adenine-specific)</fullName>
        <ecNumber evidence="2 7">2.1.1.72</ecNumber>
    </recommendedName>
</protein>
<evidence type="ECO:0000256" key="4">
    <source>
        <dbReference type="ARBA" id="ARBA00022679"/>
    </source>
</evidence>
<dbReference type="eggNOG" id="COG0338">
    <property type="taxonomic scope" value="Bacteria"/>
</dbReference>
<dbReference type="REBASE" id="111049">
    <property type="entry name" value="M1.Pgi1391aORF3710P"/>
</dbReference>
<dbReference type="InterPro" id="IPR012263">
    <property type="entry name" value="M_m6A_EcoRV"/>
</dbReference>
<dbReference type="SUPFAM" id="SSF53335">
    <property type="entry name" value="S-adenosyl-L-methionine-dependent methyltransferases"/>
    <property type="match status" value="1"/>
</dbReference>
<sequence length="297" mass="34027">MEQRDLFGAKGTVISPLNYIGGKRKLLPQILPLFPTKISTFIDLFCGGCTVGLNVDAEKVVFNDNLTYLIDMYQAFLHTNKEDVLSYIETRVKDLKLTQTNIEGYLKLRAEYNSVRNPLDLFVLIAYSFNHQIRFNSSHEYNNPFGKERSSYNSKMQDNLRSFLDAIHSRNVSFSNLDFREVDFSVLSDNDFVYADPPYLITRGTYNDGKRGFSGWGISEEIALLELLKSFDSKGVRFALSNVLTHKGEENKLLQEWISEYGFSVHWLDICYNNSNYQSAASKGKTLEVLVTNYTNN</sequence>
<dbReference type="GO" id="GO:0009007">
    <property type="term" value="F:site-specific DNA-methyltransferase (adenine-specific) activity"/>
    <property type="evidence" value="ECO:0007669"/>
    <property type="project" value="UniProtKB-UniRule"/>
</dbReference>
<dbReference type="PROSITE" id="PS00092">
    <property type="entry name" value="N6_MTASE"/>
    <property type="match status" value="1"/>
</dbReference>
<dbReference type="GO" id="GO:0043565">
    <property type="term" value="F:sequence-specific DNA binding"/>
    <property type="evidence" value="ECO:0007669"/>
    <property type="project" value="TreeGrafter"/>
</dbReference>
<dbReference type="PANTHER" id="PTHR30481:SF3">
    <property type="entry name" value="DNA ADENINE METHYLASE"/>
    <property type="match status" value="1"/>
</dbReference>
<dbReference type="InterPro" id="IPR012327">
    <property type="entry name" value="MeTrfase_D12"/>
</dbReference>
<evidence type="ECO:0000256" key="7">
    <source>
        <dbReference type="RuleBase" id="RU361257"/>
    </source>
</evidence>
<organism evidence="8 9">
    <name type="scientific">Porphyromonas gingivicanis</name>
    <dbReference type="NCBI Taxonomy" id="266762"/>
    <lineage>
        <taxon>Bacteria</taxon>
        <taxon>Pseudomonadati</taxon>
        <taxon>Bacteroidota</taxon>
        <taxon>Bacteroidia</taxon>
        <taxon>Bacteroidales</taxon>
        <taxon>Porphyromonadaceae</taxon>
        <taxon>Porphyromonas</taxon>
    </lineage>
</organism>
<proteinExistence type="inferred from homology"/>
<dbReference type="NCBIfam" id="TIGR00571">
    <property type="entry name" value="dam"/>
    <property type="match status" value="1"/>
</dbReference>
<dbReference type="EMBL" id="JQZW01000008">
    <property type="protein sequence ID" value="KGN98039.1"/>
    <property type="molecule type" value="Genomic_DNA"/>
</dbReference>
<dbReference type="InterPro" id="IPR023095">
    <property type="entry name" value="Ade_MeTrfase_dom_2"/>
</dbReference>
<dbReference type="PIRSF" id="PIRSF000398">
    <property type="entry name" value="M_m6A_EcoRV"/>
    <property type="match status" value="1"/>
</dbReference>
<evidence type="ECO:0000256" key="1">
    <source>
        <dbReference type="ARBA" id="ARBA00006594"/>
    </source>
</evidence>
<comment type="catalytic activity">
    <reaction evidence="6 7">
        <text>a 2'-deoxyadenosine in DNA + S-adenosyl-L-methionine = an N(6)-methyl-2'-deoxyadenosine in DNA + S-adenosyl-L-homocysteine + H(+)</text>
        <dbReference type="Rhea" id="RHEA:15197"/>
        <dbReference type="Rhea" id="RHEA-COMP:12418"/>
        <dbReference type="Rhea" id="RHEA-COMP:12419"/>
        <dbReference type="ChEBI" id="CHEBI:15378"/>
        <dbReference type="ChEBI" id="CHEBI:57856"/>
        <dbReference type="ChEBI" id="CHEBI:59789"/>
        <dbReference type="ChEBI" id="CHEBI:90615"/>
        <dbReference type="ChEBI" id="CHEBI:90616"/>
        <dbReference type="EC" id="2.1.1.72"/>
    </reaction>
</comment>
<evidence type="ECO:0000256" key="6">
    <source>
        <dbReference type="ARBA" id="ARBA00047942"/>
    </source>
</evidence>
<keyword evidence="3 7" id="KW-0489">Methyltransferase</keyword>
<dbReference type="Proteomes" id="UP000030134">
    <property type="component" value="Unassembled WGS sequence"/>
</dbReference>
<reference evidence="8 9" key="1">
    <citation type="submission" date="2014-08" db="EMBL/GenBank/DDBJ databases">
        <title>Porphyromonas gingivicanis strain:COT-022_OH1391 Genome sequencing.</title>
        <authorList>
            <person name="Wallis C."/>
            <person name="Deusch O."/>
            <person name="O'Flynn C."/>
            <person name="Davis I."/>
            <person name="Jospin G."/>
            <person name="Darling A.E."/>
            <person name="Coil D.A."/>
            <person name="Alexiev A."/>
            <person name="Horsfall A."/>
            <person name="Kirkwood N."/>
            <person name="Harris S."/>
            <person name="Eisen J.A."/>
        </authorList>
    </citation>
    <scope>NUCLEOTIDE SEQUENCE [LARGE SCALE GENOMIC DNA]</scope>
    <source>
        <strain evidence="9">COT-022 OH1391</strain>
    </source>
</reference>
<keyword evidence="4 7" id="KW-0808">Transferase</keyword>
<evidence type="ECO:0000313" key="9">
    <source>
        <dbReference type="Proteomes" id="UP000030134"/>
    </source>
</evidence>